<evidence type="ECO:0000313" key="2">
    <source>
        <dbReference type="EMBL" id="MBB3933212.1"/>
    </source>
</evidence>
<dbReference type="RefSeq" id="WP_183400849.1">
    <property type="nucleotide sequence ID" value="NZ_JACIDS010000005.1"/>
</dbReference>
<dbReference type="GO" id="GO:0009231">
    <property type="term" value="P:riboflavin biosynthetic process"/>
    <property type="evidence" value="ECO:0007669"/>
    <property type="project" value="InterPro"/>
</dbReference>
<keyword evidence="3" id="KW-1185">Reference proteome</keyword>
<sequence>MARIRGYMGISVDGCLASADGSIDWLRRYDGVDLGVHGYDRFIADIRTVVMGRGTYESLVAMGEGWPYAQQRAIIVTARPIEDPIGPLEVWSDGVDALAETLRALDDGDVWIVGGGQLQQAMIQRGALDQLELFIVPELVGGGIQFFPPNGFARSLRLADAAPLAAGMVWLDYRFDETTPPRGADSP</sequence>
<evidence type="ECO:0000259" key="1">
    <source>
        <dbReference type="Pfam" id="PF01872"/>
    </source>
</evidence>
<dbReference type="PANTHER" id="PTHR38011:SF11">
    <property type="entry name" value="2,5-DIAMINO-6-RIBOSYLAMINO-4(3H)-PYRIMIDINONE 5'-PHOSPHATE REDUCTASE"/>
    <property type="match status" value="1"/>
</dbReference>
<dbReference type="Proteomes" id="UP000553963">
    <property type="component" value="Unassembled WGS sequence"/>
</dbReference>
<dbReference type="InterPro" id="IPR002734">
    <property type="entry name" value="RibDG_C"/>
</dbReference>
<protein>
    <submittedName>
        <fullName evidence="2">Dihydrofolate reductase</fullName>
    </submittedName>
</protein>
<dbReference type="Gene3D" id="3.40.430.10">
    <property type="entry name" value="Dihydrofolate Reductase, subunit A"/>
    <property type="match status" value="1"/>
</dbReference>
<accession>A0A840AU50</accession>
<dbReference type="GO" id="GO:0008703">
    <property type="term" value="F:5-amino-6-(5-phosphoribosylamino)uracil reductase activity"/>
    <property type="evidence" value="ECO:0007669"/>
    <property type="project" value="InterPro"/>
</dbReference>
<gene>
    <name evidence="2" type="ORF">GGR25_004276</name>
</gene>
<dbReference type="EMBL" id="JACIDS010000005">
    <property type="protein sequence ID" value="MBB3933212.1"/>
    <property type="molecule type" value="Genomic_DNA"/>
</dbReference>
<proteinExistence type="predicted"/>
<dbReference type="InterPro" id="IPR024072">
    <property type="entry name" value="DHFR-like_dom_sf"/>
</dbReference>
<feature type="domain" description="Bacterial bifunctional deaminase-reductase C-terminal" evidence="1">
    <location>
        <begin position="8"/>
        <end position="168"/>
    </location>
</feature>
<organism evidence="2 3">
    <name type="scientific">Kaistia hirudinis</name>
    <dbReference type="NCBI Taxonomy" id="1293440"/>
    <lineage>
        <taxon>Bacteria</taxon>
        <taxon>Pseudomonadati</taxon>
        <taxon>Pseudomonadota</taxon>
        <taxon>Alphaproteobacteria</taxon>
        <taxon>Hyphomicrobiales</taxon>
        <taxon>Kaistiaceae</taxon>
        <taxon>Kaistia</taxon>
    </lineage>
</organism>
<name>A0A840AU50_9HYPH</name>
<dbReference type="InterPro" id="IPR050765">
    <property type="entry name" value="Riboflavin_Biosynth_HTPR"/>
</dbReference>
<comment type="caution">
    <text evidence="2">The sequence shown here is derived from an EMBL/GenBank/DDBJ whole genome shotgun (WGS) entry which is preliminary data.</text>
</comment>
<evidence type="ECO:0000313" key="3">
    <source>
        <dbReference type="Proteomes" id="UP000553963"/>
    </source>
</evidence>
<dbReference type="AlphaFoldDB" id="A0A840AU50"/>
<dbReference type="PANTHER" id="PTHR38011">
    <property type="entry name" value="DIHYDROFOLATE REDUCTASE FAMILY PROTEIN (AFU_ORTHOLOGUE AFUA_8G06820)"/>
    <property type="match status" value="1"/>
</dbReference>
<dbReference type="Pfam" id="PF01872">
    <property type="entry name" value="RibD_C"/>
    <property type="match status" value="1"/>
</dbReference>
<dbReference type="SUPFAM" id="SSF53597">
    <property type="entry name" value="Dihydrofolate reductase-like"/>
    <property type="match status" value="1"/>
</dbReference>
<reference evidence="2 3" key="1">
    <citation type="submission" date="2020-08" db="EMBL/GenBank/DDBJ databases">
        <title>Genomic Encyclopedia of Type Strains, Phase IV (KMG-IV): sequencing the most valuable type-strain genomes for metagenomic binning, comparative biology and taxonomic classification.</title>
        <authorList>
            <person name="Goeker M."/>
        </authorList>
    </citation>
    <scope>NUCLEOTIDE SEQUENCE [LARGE SCALE GENOMIC DNA]</scope>
    <source>
        <strain evidence="2 3">DSM 25966</strain>
    </source>
</reference>